<evidence type="ECO:0000256" key="7">
    <source>
        <dbReference type="ARBA" id="ARBA00023237"/>
    </source>
</evidence>
<keyword evidence="2 8" id="KW-0813">Transport</keyword>
<name>A0A1R4ES76_BREDI</name>
<dbReference type="Gene3D" id="2.40.170.20">
    <property type="entry name" value="TonB-dependent receptor, beta-barrel domain"/>
    <property type="match status" value="1"/>
</dbReference>
<feature type="domain" description="TonB-dependent receptor plug" evidence="12">
    <location>
        <begin position="65"/>
        <end position="184"/>
    </location>
</feature>
<keyword evidence="3 8" id="KW-1134">Transmembrane beta strand</keyword>
<dbReference type="Gene3D" id="2.170.130.10">
    <property type="entry name" value="TonB-dependent receptor, plug domain"/>
    <property type="match status" value="1"/>
</dbReference>
<evidence type="ECO:0000256" key="3">
    <source>
        <dbReference type="ARBA" id="ARBA00022452"/>
    </source>
</evidence>
<evidence type="ECO:0000259" key="12">
    <source>
        <dbReference type="Pfam" id="PF07715"/>
    </source>
</evidence>
<dbReference type="PROSITE" id="PS52016">
    <property type="entry name" value="TONB_DEPENDENT_REC_3"/>
    <property type="match status" value="1"/>
</dbReference>
<gene>
    <name evidence="13" type="ORF">FM111_00475</name>
</gene>
<feature type="signal peptide" evidence="10">
    <location>
        <begin position="1"/>
        <end position="32"/>
    </location>
</feature>
<feature type="domain" description="TonB-dependent receptor-like beta-barrel" evidence="11">
    <location>
        <begin position="457"/>
        <end position="984"/>
    </location>
</feature>
<dbReference type="Pfam" id="PF00593">
    <property type="entry name" value="TonB_dep_Rec_b-barrel"/>
    <property type="match status" value="1"/>
</dbReference>
<dbReference type="SUPFAM" id="SSF56935">
    <property type="entry name" value="Porins"/>
    <property type="match status" value="1"/>
</dbReference>
<accession>A0A1R4ES76</accession>
<keyword evidence="10" id="KW-0732">Signal</keyword>
<comment type="subcellular location">
    <subcellularLocation>
        <location evidence="1 8">Cell outer membrane</location>
        <topology evidence="1 8">Multi-pass membrane protein</topology>
    </subcellularLocation>
</comment>
<dbReference type="Proteomes" id="UP000195766">
    <property type="component" value="Unassembled WGS sequence"/>
</dbReference>
<dbReference type="PANTHER" id="PTHR47234:SF3">
    <property type="entry name" value="SECRETIN_TONB SHORT N-TERMINAL DOMAIN-CONTAINING PROTEIN"/>
    <property type="match status" value="1"/>
</dbReference>
<dbReference type="InterPro" id="IPR036942">
    <property type="entry name" value="Beta-barrel_TonB_sf"/>
</dbReference>
<feature type="chain" id="PRO_5013136855" evidence="10">
    <location>
        <begin position="33"/>
        <end position="1024"/>
    </location>
</feature>
<comment type="similarity">
    <text evidence="8 9">Belongs to the TonB-dependent receptor family.</text>
</comment>
<dbReference type="InterPro" id="IPR039426">
    <property type="entry name" value="TonB-dep_rcpt-like"/>
</dbReference>
<organism evidence="13 14">
    <name type="scientific">Brevundimonas diminuta 3F5N</name>
    <dbReference type="NCBI Taxonomy" id="1255603"/>
    <lineage>
        <taxon>Bacteria</taxon>
        <taxon>Pseudomonadati</taxon>
        <taxon>Pseudomonadota</taxon>
        <taxon>Alphaproteobacteria</taxon>
        <taxon>Caulobacterales</taxon>
        <taxon>Caulobacteraceae</taxon>
        <taxon>Brevundimonas</taxon>
    </lineage>
</organism>
<dbReference type="PANTHER" id="PTHR47234">
    <property type="match status" value="1"/>
</dbReference>
<evidence type="ECO:0000256" key="4">
    <source>
        <dbReference type="ARBA" id="ARBA00022692"/>
    </source>
</evidence>
<dbReference type="EMBL" id="FUIE01000006">
    <property type="protein sequence ID" value="SJM46472.1"/>
    <property type="molecule type" value="Genomic_DNA"/>
</dbReference>
<dbReference type="InterPro" id="IPR037066">
    <property type="entry name" value="Plug_dom_sf"/>
</dbReference>
<evidence type="ECO:0000256" key="8">
    <source>
        <dbReference type="PROSITE-ProRule" id="PRU01360"/>
    </source>
</evidence>
<sequence>MNIRNKERLLSSTIVAGLAVGMMAVTPAAASAQSQQEDDQSAASGQPTTVEEVVVVGSRIRRDNYNSPSPVQVVTREETTLAGFNSTTEVLQGTAITGGTEQINNAYAGFVTNGGPGANTLSLRGLGATRTLLLLNGRRLAPAGSRGSVGSADLNVLPTAMIERIEVLKDGASSIYGSDAVAGVVNIITRNNIEGITIEGQFNAPTDADNEGQQSRFSIVAGATGDRWHVAGSAEYHNRQELTLGARDWARCAIDGYVNGDDFIDPRTGKSKCYTIDGGGATINTLGITREIAPAPNGDRRFAGVAGVPGFGASGATFTRWRPNGSVTTGVPGFEGVGYYDRDSFTPDMLKESLISPVETVTLYAEGAYDLQALGNAEVYAESLFNNRSSSSVAYRQLSLDYLKGSPLIPSQLQFATFSGPTETSPLTGPAANADVGVRVFAGFGLYDSTQEVEFFKQVVGLRGDFIVPNWRYDVYASYSKSDATYMFEQVITNLLRDSLDVVAAPAGTPAGLTRQGILGTTGAMGTVTCRTNVGNANPNCIPAPFLTAATVGGEFPQDWYNHVFRPVTGSTEYDEKVVSIGLDGPLFQLPAGEVSAFVGAEWREASIDDTPGLDMQTGNIYGFSTAGITRGSDSVWEVFGEVDVPLLANVPLAQSLTLNASFRYTDYKSYGDDTTYKLGLVWTPVEWLTLRGTYGTSYRAPALFEQFVGATSGFIGGGNDPCSEMTPRDPAALVANCATEGYDNTFVQTSSVTVITSGGAEAGLQAETSDNMTIGAVFQPTLPSGWGDLSFAVDYYEIEVNDGVSRIGAGAILNLCYTSSAADFAADAGYCALVDRDNNGRMTVHDSYVNVATDVVKGLDYTVRYRRDIGPGSALFNLNVSQMTERYSTLFDTDPIYDEVGTIGTPEFSANFDATYTWDKWRVRYGVEWISAAGYEEYYANRYGPSLINDYGINTEVDDYYLHSASVQYRADDWAVTVGVRNLFNQDPTSITAGYASRMGNLPFSSAYDYVGRSAFINLTKSF</sequence>
<evidence type="ECO:0000256" key="6">
    <source>
        <dbReference type="ARBA" id="ARBA00023136"/>
    </source>
</evidence>
<evidence type="ECO:0000256" key="2">
    <source>
        <dbReference type="ARBA" id="ARBA00022448"/>
    </source>
</evidence>
<keyword evidence="7 8" id="KW-0998">Cell outer membrane</keyword>
<dbReference type="GO" id="GO:0009279">
    <property type="term" value="C:cell outer membrane"/>
    <property type="evidence" value="ECO:0007669"/>
    <property type="project" value="UniProtKB-SubCell"/>
</dbReference>
<reference evidence="13 14" key="1">
    <citation type="submission" date="2017-02" db="EMBL/GenBank/DDBJ databases">
        <authorList>
            <person name="Peterson S.W."/>
        </authorList>
    </citation>
    <scope>NUCLEOTIDE SEQUENCE [LARGE SCALE GENOMIC DNA]</scope>
    <source>
        <strain evidence="13 14">3F5N</strain>
    </source>
</reference>
<dbReference type="Pfam" id="PF07715">
    <property type="entry name" value="Plug"/>
    <property type="match status" value="1"/>
</dbReference>
<keyword evidence="6 8" id="KW-0472">Membrane</keyword>
<evidence type="ECO:0000313" key="13">
    <source>
        <dbReference type="EMBL" id="SJM46472.1"/>
    </source>
</evidence>
<evidence type="ECO:0000256" key="9">
    <source>
        <dbReference type="RuleBase" id="RU003357"/>
    </source>
</evidence>
<evidence type="ECO:0000256" key="10">
    <source>
        <dbReference type="SAM" id="SignalP"/>
    </source>
</evidence>
<protein>
    <submittedName>
        <fullName evidence="13">TonB-dependent receptor</fullName>
    </submittedName>
</protein>
<evidence type="ECO:0000313" key="14">
    <source>
        <dbReference type="Proteomes" id="UP000195766"/>
    </source>
</evidence>
<evidence type="ECO:0000256" key="5">
    <source>
        <dbReference type="ARBA" id="ARBA00023077"/>
    </source>
</evidence>
<keyword evidence="13" id="KW-0675">Receptor</keyword>
<keyword evidence="5 9" id="KW-0798">TonB box</keyword>
<proteinExistence type="inferred from homology"/>
<keyword evidence="4 8" id="KW-0812">Transmembrane</keyword>
<dbReference type="InterPro" id="IPR012910">
    <property type="entry name" value="Plug_dom"/>
</dbReference>
<dbReference type="AlphaFoldDB" id="A0A1R4ES76"/>
<evidence type="ECO:0000256" key="1">
    <source>
        <dbReference type="ARBA" id="ARBA00004571"/>
    </source>
</evidence>
<evidence type="ECO:0000259" key="11">
    <source>
        <dbReference type="Pfam" id="PF00593"/>
    </source>
</evidence>
<dbReference type="InterPro" id="IPR000531">
    <property type="entry name" value="Beta-barrel_TonB"/>
</dbReference>